<evidence type="ECO:0000256" key="5">
    <source>
        <dbReference type="ARBA" id="ARBA00031739"/>
    </source>
</evidence>
<dbReference type="STRING" id="126957.T1ITE6"/>
<dbReference type="PANTHER" id="PTHR13952">
    <property type="entry name" value="U1 SMALL NUCLEAR RIBONUCLEOPROTEIN 70 KD"/>
    <property type="match status" value="1"/>
</dbReference>
<evidence type="ECO:0000256" key="4">
    <source>
        <dbReference type="ARBA" id="ARBA00023242"/>
    </source>
</evidence>
<dbReference type="AlphaFoldDB" id="T1ITE6"/>
<evidence type="ECO:0000256" key="1">
    <source>
        <dbReference type="ARBA" id="ARBA00004123"/>
    </source>
</evidence>
<evidence type="ECO:0000313" key="9">
    <source>
        <dbReference type="Proteomes" id="UP000014500"/>
    </source>
</evidence>
<dbReference type="GO" id="GO:0071011">
    <property type="term" value="C:precatalytic spliceosome"/>
    <property type="evidence" value="ECO:0007669"/>
    <property type="project" value="TreeGrafter"/>
</dbReference>
<dbReference type="PROSITE" id="PS50102">
    <property type="entry name" value="RRM"/>
    <property type="match status" value="1"/>
</dbReference>
<organism evidence="8 9">
    <name type="scientific">Strigamia maritima</name>
    <name type="common">European centipede</name>
    <name type="synonym">Geophilus maritimus</name>
    <dbReference type="NCBI Taxonomy" id="126957"/>
    <lineage>
        <taxon>Eukaryota</taxon>
        <taxon>Metazoa</taxon>
        <taxon>Ecdysozoa</taxon>
        <taxon>Arthropoda</taxon>
        <taxon>Myriapoda</taxon>
        <taxon>Chilopoda</taxon>
        <taxon>Pleurostigmophora</taxon>
        <taxon>Geophilomorpha</taxon>
        <taxon>Linotaeniidae</taxon>
        <taxon>Strigamia</taxon>
    </lineage>
</organism>
<keyword evidence="4" id="KW-0539">Nucleus</keyword>
<dbReference type="InterPro" id="IPR051183">
    <property type="entry name" value="U1_U11-U12_snRNP_70-35kDa"/>
</dbReference>
<evidence type="ECO:0000256" key="6">
    <source>
        <dbReference type="PROSITE-ProRule" id="PRU00176"/>
    </source>
</evidence>
<feature type="domain" description="RRM" evidence="7">
    <location>
        <begin position="55"/>
        <end position="133"/>
    </location>
</feature>
<dbReference type="OMA" id="FERSRVM"/>
<accession>T1ITE6</accession>
<dbReference type="Proteomes" id="UP000014500">
    <property type="component" value="Unassembled WGS sequence"/>
</dbReference>
<dbReference type="GO" id="GO:0003729">
    <property type="term" value="F:mRNA binding"/>
    <property type="evidence" value="ECO:0007669"/>
    <property type="project" value="TreeGrafter"/>
</dbReference>
<dbReference type="EnsemblMetazoa" id="SMAR004392-RA">
    <property type="protein sequence ID" value="SMAR004392-PA"/>
    <property type="gene ID" value="SMAR004392"/>
</dbReference>
<dbReference type="InterPro" id="IPR035979">
    <property type="entry name" value="RBD_domain_sf"/>
</dbReference>
<dbReference type="Gene3D" id="3.30.70.330">
    <property type="match status" value="1"/>
</dbReference>
<evidence type="ECO:0000256" key="3">
    <source>
        <dbReference type="ARBA" id="ARBA00022884"/>
    </source>
</evidence>
<proteinExistence type="predicted"/>
<dbReference type="HOGENOM" id="CLU_035088_1_1_1"/>
<evidence type="ECO:0000313" key="8">
    <source>
        <dbReference type="EnsemblMetazoa" id="SMAR004392-PA"/>
    </source>
</evidence>
<evidence type="ECO:0000259" key="7">
    <source>
        <dbReference type="PROSITE" id="PS50102"/>
    </source>
</evidence>
<dbReference type="SMART" id="SM00360">
    <property type="entry name" value="RRM"/>
    <property type="match status" value="1"/>
</dbReference>
<dbReference type="GO" id="GO:0000398">
    <property type="term" value="P:mRNA splicing, via spliceosome"/>
    <property type="evidence" value="ECO:0007669"/>
    <property type="project" value="TreeGrafter"/>
</dbReference>
<dbReference type="eggNOG" id="KOG0113">
    <property type="taxonomic scope" value="Eukaryota"/>
</dbReference>
<sequence length="208" mass="24011">MVEEMSDWTPIAREYDPLKAGSIDGTDTRPHDSGIERAMLASYHTNKKVTGDPECTLFVARLNPKTNDSALRKAFSQFGEVKRTRLIEDLVTGFSKCYAFVEFEDERSAQRGYKDGNKMFIDGNEIFVDYECERTLRGWIPRRLGGGFGGRKESGQLRFGGRDRPFRKPIVLPKGGGDFRRKFNDDKSYFDKNKRFRTNDGGYDRRRY</sequence>
<dbReference type="InterPro" id="IPR012677">
    <property type="entry name" value="Nucleotide-bd_a/b_plait_sf"/>
</dbReference>
<reference evidence="9" key="1">
    <citation type="submission" date="2011-05" db="EMBL/GenBank/DDBJ databases">
        <authorList>
            <person name="Richards S.R."/>
            <person name="Qu J."/>
            <person name="Jiang H."/>
            <person name="Jhangiani S.N."/>
            <person name="Agravi P."/>
            <person name="Goodspeed R."/>
            <person name="Gross S."/>
            <person name="Mandapat C."/>
            <person name="Jackson L."/>
            <person name="Mathew T."/>
            <person name="Pu L."/>
            <person name="Thornton R."/>
            <person name="Saada N."/>
            <person name="Wilczek-Boney K.B."/>
            <person name="Lee S."/>
            <person name="Kovar C."/>
            <person name="Wu Y."/>
            <person name="Scherer S.E."/>
            <person name="Worley K.C."/>
            <person name="Muzny D.M."/>
            <person name="Gibbs R."/>
        </authorList>
    </citation>
    <scope>NUCLEOTIDE SEQUENCE</scope>
    <source>
        <strain evidence="9">Brora</strain>
    </source>
</reference>
<dbReference type="FunFam" id="3.30.70.330:FF:000132">
    <property type="entry name" value="Small nuclear ribonucleoprotein U11/U12 subunit 35"/>
    <property type="match status" value="1"/>
</dbReference>
<protein>
    <recommendedName>
        <fullName evidence="2">U11/U12 small nuclear ribonucleoprotein 35 kDa protein</fullName>
    </recommendedName>
    <alternativeName>
        <fullName evidence="5">U1 snRNP-binding protein homolog</fullName>
    </alternativeName>
</protein>
<keyword evidence="3 6" id="KW-0694">RNA-binding</keyword>
<evidence type="ECO:0000256" key="2">
    <source>
        <dbReference type="ARBA" id="ARBA00021080"/>
    </source>
</evidence>
<reference evidence="8" key="2">
    <citation type="submission" date="2015-02" db="UniProtKB">
        <authorList>
            <consortium name="EnsemblMetazoa"/>
        </authorList>
    </citation>
    <scope>IDENTIFICATION</scope>
</reference>
<keyword evidence="9" id="KW-1185">Reference proteome</keyword>
<dbReference type="EMBL" id="JH431482">
    <property type="status" value="NOT_ANNOTATED_CDS"/>
    <property type="molecule type" value="Genomic_DNA"/>
</dbReference>
<dbReference type="SUPFAM" id="SSF54928">
    <property type="entry name" value="RNA-binding domain, RBD"/>
    <property type="match status" value="1"/>
</dbReference>
<dbReference type="PANTHER" id="PTHR13952:SF6">
    <property type="entry name" value="U11_U12 SMALL NUCLEAR RIBONUCLEOPROTEIN 35 KDA PROTEIN"/>
    <property type="match status" value="1"/>
</dbReference>
<dbReference type="InterPro" id="IPR000504">
    <property type="entry name" value="RRM_dom"/>
</dbReference>
<dbReference type="Pfam" id="PF00076">
    <property type="entry name" value="RRM_1"/>
    <property type="match status" value="1"/>
</dbReference>
<comment type="subcellular location">
    <subcellularLocation>
        <location evidence="1">Nucleus</location>
    </subcellularLocation>
</comment>
<name>T1ITE6_STRMM</name>
<dbReference type="PhylomeDB" id="T1ITE6"/>
<dbReference type="GO" id="GO:0017069">
    <property type="term" value="F:snRNA binding"/>
    <property type="evidence" value="ECO:0007669"/>
    <property type="project" value="TreeGrafter"/>
</dbReference>